<proteinExistence type="inferred from homology"/>
<sequence length="199" mass="22765">MLKHLNPQNIAPSVERARCQEHTSVDERNILLRDLVVEHRSKLHRFIVKHIGMGTEAEELTQQAFVEACEAFETFRGQSEISTWLYGIAMNLVRNYLSRSPRRRFDFTDESELLEIAAENLGPDDQAEQVQSLQYLTEAMRDLPAHMREVLLMIAVDELSYEQASVLLCVPVGTVRSRLSRARVALREKLAIAGVELDF</sequence>
<dbReference type="CDD" id="cd06171">
    <property type="entry name" value="Sigma70_r4"/>
    <property type="match status" value="1"/>
</dbReference>
<dbReference type="PANTHER" id="PTHR43133:SF8">
    <property type="entry name" value="RNA POLYMERASE SIGMA FACTOR HI_1459-RELATED"/>
    <property type="match status" value="1"/>
</dbReference>
<name>A0A4S5BGT7_9BURK</name>
<dbReference type="Pfam" id="PF04542">
    <property type="entry name" value="Sigma70_r2"/>
    <property type="match status" value="1"/>
</dbReference>
<dbReference type="InterPro" id="IPR036388">
    <property type="entry name" value="WH-like_DNA-bd_sf"/>
</dbReference>
<dbReference type="AlphaFoldDB" id="A0A4S5BGT7"/>
<keyword evidence="3" id="KW-0731">Sigma factor</keyword>
<dbReference type="EMBL" id="SSWX01000022">
    <property type="protein sequence ID" value="THJ31564.1"/>
    <property type="molecule type" value="Genomic_DNA"/>
</dbReference>
<dbReference type="Pfam" id="PF08281">
    <property type="entry name" value="Sigma70_r4_2"/>
    <property type="match status" value="1"/>
</dbReference>
<comment type="similarity">
    <text evidence="1">Belongs to the sigma-70 factor family. ECF subfamily.</text>
</comment>
<dbReference type="OrthoDB" id="9782108at2"/>
<dbReference type="InterPro" id="IPR007627">
    <property type="entry name" value="RNA_pol_sigma70_r2"/>
</dbReference>
<accession>A0A4S5BGT7</accession>
<dbReference type="SUPFAM" id="SSF88946">
    <property type="entry name" value="Sigma2 domain of RNA polymerase sigma factors"/>
    <property type="match status" value="1"/>
</dbReference>
<evidence type="ECO:0000259" key="6">
    <source>
        <dbReference type="Pfam" id="PF04542"/>
    </source>
</evidence>
<dbReference type="GO" id="GO:0016987">
    <property type="term" value="F:sigma factor activity"/>
    <property type="evidence" value="ECO:0007669"/>
    <property type="project" value="UniProtKB-KW"/>
</dbReference>
<dbReference type="GO" id="GO:0006352">
    <property type="term" value="P:DNA-templated transcription initiation"/>
    <property type="evidence" value="ECO:0007669"/>
    <property type="project" value="InterPro"/>
</dbReference>
<dbReference type="InterPro" id="IPR013249">
    <property type="entry name" value="RNA_pol_sigma70_r4_t2"/>
</dbReference>
<evidence type="ECO:0000256" key="4">
    <source>
        <dbReference type="ARBA" id="ARBA00023125"/>
    </source>
</evidence>
<feature type="domain" description="RNA polymerase sigma factor 70 region 4 type 2" evidence="7">
    <location>
        <begin position="134"/>
        <end position="186"/>
    </location>
</feature>
<dbReference type="InterPro" id="IPR013324">
    <property type="entry name" value="RNA_pol_sigma_r3/r4-like"/>
</dbReference>
<dbReference type="Gene3D" id="1.10.1740.10">
    <property type="match status" value="1"/>
</dbReference>
<dbReference type="GO" id="GO:0003677">
    <property type="term" value="F:DNA binding"/>
    <property type="evidence" value="ECO:0007669"/>
    <property type="project" value="UniProtKB-KW"/>
</dbReference>
<evidence type="ECO:0000313" key="8">
    <source>
        <dbReference type="EMBL" id="THJ31564.1"/>
    </source>
</evidence>
<keyword evidence="9" id="KW-1185">Reference proteome</keyword>
<evidence type="ECO:0000256" key="1">
    <source>
        <dbReference type="ARBA" id="ARBA00010641"/>
    </source>
</evidence>
<protein>
    <submittedName>
        <fullName evidence="8">RNA polymerase sigma factor</fullName>
    </submittedName>
</protein>
<comment type="caution">
    <text evidence="8">The sequence shown here is derived from an EMBL/GenBank/DDBJ whole genome shotgun (WGS) entry which is preliminary data.</text>
</comment>
<evidence type="ECO:0000259" key="7">
    <source>
        <dbReference type="Pfam" id="PF08281"/>
    </source>
</evidence>
<keyword evidence="4" id="KW-0238">DNA-binding</keyword>
<evidence type="ECO:0000313" key="9">
    <source>
        <dbReference type="Proteomes" id="UP000306236"/>
    </source>
</evidence>
<evidence type="ECO:0000256" key="5">
    <source>
        <dbReference type="ARBA" id="ARBA00023163"/>
    </source>
</evidence>
<reference evidence="8 9" key="1">
    <citation type="submission" date="2019-04" db="EMBL/GenBank/DDBJ databases">
        <title>Lampropedia sp YIM MLB12 draf genome.</title>
        <authorList>
            <person name="Wang Y.-X."/>
        </authorList>
    </citation>
    <scope>NUCLEOTIDE SEQUENCE [LARGE SCALE GENOMIC DNA]</scope>
    <source>
        <strain evidence="8 9">YIM MLB12</strain>
    </source>
</reference>
<evidence type="ECO:0000256" key="3">
    <source>
        <dbReference type="ARBA" id="ARBA00023082"/>
    </source>
</evidence>
<dbReference type="PANTHER" id="PTHR43133">
    <property type="entry name" value="RNA POLYMERASE ECF-TYPE SIGMA FACTO"/>
    <property type="match status" value="1"/>
</dbReference>
<gene>
    <name evidence="8" type="ORF">E8K88_14715</name>
</gene>
<dbReference type="NCBIfam" id="TIGR02937">
    <property type="entry name" value="sigma70-ECF"/>
    <property type="match status" value="1"/>
</dbReference>
<feature type="domain" description="RNA polymerase sigma-70 region 2" evidence="6">
    <location>
        <begin position="35"/>
        <end position="100"/>
    </location>
</feature>
<keyword evidence="5" id="KW-0804">Transcription</keyword>
<dbReference type="InterPro" id="IPR014284">
    <property type="entry name" value="RNA_pol_sigma-70_dom"/>
</dbReference>
<dbReference type="InterPro" id="IPR039425">
    <property type="entry name" value="RNA_pol_sigma-70-like"/>
</dbReference>
<evidence type="ECO:0000256" key="2">
    <source>
        <dbReference type="ARBA" id="ARBA00023015"/>
    </source>
</evidence>
<dbReference type="Proteomes" id="UP000306236">
    <property type="component" value="Unassembled WGS sequence"/>
</dbReference>
<dbReference type="SUPFAM" id="SSF88659">
    <property type="entry name" value="Sigma3 and sigma4 domains of RNA polymerase sigma factors"/>
    <property type="match status" value="1"/>
</dbReference>
<keyword evidence="2" id="KW-0805">Transcription regulation</keyword>
<dbReference type="Gene3D" id="1.10.10.10">
    <property type="entry name" value="Winged helix-like DNA-binding domain superfamily/Winged helix DNA-binding domain"/>
    <property type="match status" value="1"/>
</dbReference>
<organism evidence="8 9">
    <name type="scientific">Lampropedia aestuarii</name>
    <dbReference type="NCBI Taxonomy" id="2562762"/>
    <lineage>
        <taxon>Bacteria</taxon>
        <taxon>Pseudomonadati</taxon>
        <taxon>Pseudomonadota</taxon>
        <taxon>Betaproteobacteria</taxon>
        <taxon>Burkholderiales</taxon>
        <taxon>Comamonadaceae</taxon>
        <taxon>Lampropedia</taxon>
    </lineage>
</organism>
<dbReference type="InterPro" id="IPR013325">
    <property type="entry name" value="RNA_pol_sigma_r2"/>
</dbReference>